<evidence type="ECO:0000313" key="4">
    <source>
        <dbReference type="Proteomes" id="UP000791440"/>
    </source>
</evidence>
<feature type="region of interest" description="Disordered" evidence="1">
    <location>
        <begin position="475"/>
        <end position="499"/>
    </location>
</feature>
<feature type="chain" id="PRO_5037610327" evidence="2">
    <location>
        <begin position="17"/>
        <end position="743"/>
    </location>
</feature>
<feature type="compositionally biased region" description="Basic residues" evidence="1">
    <location>
        <begin position="475"/>
        <end position="493"/>
    </location>
</feature>
<keyword evidence="2" id="KW-0732">Signal</keyword>
<gene>
    <name evidence="3" type="ORF">O3G_MSEX015354</name>
</gene>
<evidence type="ECO:0000256" key="1">
    <source>
        <dbReference type="SAM" id="MobiDB-lite"/>
    </source>
</evidence>
<evidence type="ECO:0000256" key="2">
    <source>
        <dbReference type="SAM" id="SignalP"/>
    </source>
</evidence>
<feature type="compositionally biased region" description="Polar residues" evidence="1">
    <location>
        <begin position="328"/>
        <end position="340"/>
    </location>
</feature>
<protein>
    <submittedName>
        <fullName evidence="3">Uncharacterized protein</fullName>
    </submittedName>
</protein>
<reference evidence="3" key="1">
    <citation type="journal article" date="2016" name="Insect Biochem. Mol. Biol.">
        <title>Multifaceted biological insights from a draft genome sequence of the tobacco hornworm moth, Manduca sexta.</title>
        <authorList>
            <person name="Kanost M.R."/>
            <person name="Arrese E.L."/>
            <person name="Cao X."/>
            <person name="Chen Y.R."/>
            <person name="Chellapilla S."/>
            <person name="Goldsmith M.R."/>
            <person name="Grosse-Wilde E."/>
            <person name="Heckel D.G."/>
            <person name="Herndon N."/>
            <person name="Jiang H."/>
            <person name="Papanicolaou A."/>
            <person name="Qu J."/>
            <person name="Soulages J.L."/>
            <person name="Vogel H."/>
            <person name="Walters J."/>
            <person name="Waterhouse R.M."/>
            <person name="Ahn S.J."/>
            <person name="Almeida F.C."/>
            <person name="An C."/>
            <person name="Aqrawi P."/>
            <person name="Bretschneider A."/>
            <person name="Bryant W.B."/>
            <person name="Bucks S."/>
            <person name="Chao H."/>
            <person name="Chevignon G."/>
            <person name="Christen J.M."/>
            <person name="Clarke D.F."/>
            <person name="Dittmer N.T."/>
            <person name="Ferguson L.C.F."/>
            <person name="Garavelou S."/>
            <person name="Gordon K.H.J."/>
            <person name="Gunaratna R.T."/>
            <person name="Han Y."/>
            <person name="Hauser F."/>
            <person name="He Y."/>
            <person name="Heidel-Fischer H."/>
            <person name="Hirsh A."/>
            <person name="Hu Y."/>
            <person name="Jiang H."/>
            <person name="Kalra D."/>
            <person name="Klinner C."/>
            <person name="Konig C."/>
            <person name="Kovar C."/>
            <person name="Kroll A.R."/>
            <person name="Kuwar S.S."/>
            <person name="Lee S.L."/>
            <person name="Lehman R."/>
            <person name="Li K."/>
            <person name="Li Z."/>
            <person name="Liang H."/>
            <person name="Lovelace S."/>
            <person name="Lu Z."/>
            <person name="Mansfield J.H."/>
            <person name="McCulloch K.J."/>
            <person name="Mathew T."/>
            <person name="Morton B."/>
            <person name="Muzny D.M."/>
            <person name="Neunemann D."/>
            <person name="Ongeri F."/>
            <person name="Pauchet Y."/>
            <person name="Pu L.L."/>
            <person name="Pyrousis I."/>
            <person name="Rao X.J."/>
            <person name="Redding A."/>
            <person name="Roesel C."/>
            <person name="Sanchez-Gracia A."/>
            <person name="Schaack S."/>
            <person name="Shukla A."/>
            <person name="Tetreau G."/>
            <person name="Wang Y."/>
            <person name="Xiong G.H."/>
            <person name="Traut W."/>
            <person name="Walsh T.K."/>
            <person name="Worley K.C."/>
            <person name="Wu D."/>
            <person name="Wu W."/>
            <person name="Wu Y.Q."/>
            <person name="Zhang X."/>
            <person name="Zou Z."/>
            <person name="Zucker H."/>
            <person name="Briscoe A.D."/>
            <person name="Burmester T."/>
            <person name="Clem R.J."/>
            <person name="Feyereisen R."/>
            <person name="Grimmelikhuijzen C.J.P."/>
            <person name="Hamodrakas S.J."/>
            <person name="Hansson B.S."/>
            <person name="Huguet E."/>
            <person name="Jermiin L.S."/>
            <person name="Lan Q."/>
            <person name="Lehman H.K."/>
            <person name="Lorenzen M."/>
            <person name="Merzendorfer H."/>
            <person name="Michalopoulos I."/>
            <person name="Morton D.B."/>
            <person name="Muthukrishnan S."/>
            <person name="Oakeshott J.G."/>
            <person name="Palmer W."/>
            <person name="Park Y."/>
            <person name="Passarelli A.L."/>
            <person name="Rozas J."/>
            <person name="Schwartz L.M."/>
            <person name="Smith W."/>
            <person name="Southgate A."/>
            <person name="Vilcinskas A."/>
            <person name="Vogt R."/>
            <person name="Wang P."/>
            <person name="Werren J."/>
            <person name="Yu X.Q."/>
            <person name="Zhou J.J."/>
            <person name="Brown S.J."/>
            <person name="Scherer S.E."/>
            <person name="Richards S."/>
            <person name="Blissard G.W."/>
        </authorList>
    </citation>
    <scope>NUCLEOTIDE SEQUENCE</scope>
</reference>
<feature type="signal peptide" evidence="2">
    <location>
        <begin position="1"/>
        <end position="16"/>
    </location>
</feature>
<feature type="region of interest" description="Disordered" evidence="1">
    <location>
        <begin position="325"/>
        <end position="349"/>
    </location>
</feature>
<feature type="compositionally biased region" description="Basic residues" evidence="1">
    <location>
        <begin position="519"/>
        <end position="545"/>
    </location>
</feature>
<keyword evidence="4" id="KW-1185">Reference proteome</keyword>
<feature type="region of interest" description="Disordered" evidence="1">
    <location>
        <begin position="258"/>
        <end position="280"/>
    </location>
</feature>
<evidence type="ECO:0000313" key="3">
    <source>
        <dbReference type="EMBL" id="KAG6465733.1"/>
    </source>
</evidence>
<sequence>MYFTILLICVFGQTESIQPRSVNLALDTILEFNDKETDLQIIDNVEKFLGKIKNVLKEKSGRRSMDKDFKFTDYLINFFEMINRYDDDDLEDVVTVIDDEIRKYHYAGCKFFELLQNNDMRKFVGRKLNQIKDKTPDDLRYDIETVIDTLKTGEEGIKEFLDYINSLYPKESRDKLKNFLNNIELYKSKSKRANLDLIKIIREGLRNAIFDHYTNLNVNARKDFKIRLETFWKNFMDPFRQGHKVWNIRYTEFDKRGRDKTTKGTSPVNHVFNEHTNKEDDGNNLQFNTVKYFENSKVTTPEVMEVKFDSKDLLRVEFPKINIKDTSQKPTNNNELNFNTIKDRDPQINVPGKEKVDTLDKSIFGKLKDTPKDVVKEFEKSINLNLPDIPKMVKEKFDSITKDRLKIKKEINKDSTITDTKDETTKIPHEEVKKPKKNKIKHKKAKRFSVVTEYTTDKFYDSEEIYNINDRKTTKVTKKKGKDKNKRKHKKNTKSTARSRFMTLYVEEYTGKVKKIRTREKTAKYKHNTWKDKTKKTRSKNKKEKTKYNTHTDSDEYNKKTTTAKRYKDLRNEKPTKHHKKSKKYSKRSETTKKSRKWLRLPRESYEGISIESFETKSYRKNIDFDEFQNRTANIQNITKSTILNTATERIEVTATTELNTFGTLDFWPGTGLEKSNSQKVLSSKAFGNVTTTPKPLLKSIENNTFENGEKISKNGTLRLIDLKVNDFEISTKLPTTKNMKKE</sequence>
<dbReference type="AlphaFoldDB" id="A0A921ZX52"/>
<proteinExistence type="predicted"/>
<name>A0A921ZX52_MANSE</name>
<comment type="caution">
    <text evidence="3">The sequence shown here is derived from an EMBL/GenBank/DDBJ whole genome shotgun (WGS) entry which is preliminary data.</text>
</comment>
<organism evidence="3 4">
    <name type="scientific">Manduca sexta</name>
    <name type="common">Tobacco hawkmoth</name>
    <name type="synonym">Tobacco hornworm</name>
    <dbReference type="NCBI Taxonomy" id="7130"/>
    <lineage>
        <taxon>Eukaryota</taxon>
        <taxon>Metazoa</taxon>
        <taxon>Ecdysozoa</taxon>
        <taxon>Arthropoda</taxon>
        <taxon>Hexapoda</taxon>
        <taxon>Insecta</taxon>
        <taxon>Pterygota</taxon>
        <taxon>Neoptera</taxon>
        <taxon>Endopterygota</taxon>
        <taxon>Lepidoptera</taxon>
        <taxon>Glossata</taxon>
        <taxon>Ditrysia</taxon>
        <taxon>Bombycoidea</taxon>
        <taxon>Sphingidae</taxon>
        <taxon>Sphinginae</taxon>
        <taxon>Sphingini</taxon>
        <taxon>Manduca</taxon>
    </lineage>
</organism>
<feature type="compositionally biased region" description="Basic and acidic residues" evidence="1">
    <location>
        <begin position="546"/>
        <end position="559"/>
    </location>
</feature>
<dbReference type="Proteomes" id="UP000791440">
    <property type="component" value="Unassembled WGS sequence"/>
</dbReference>
<feature type="region of interest" description="Disordered" evidence="1">
    <location>
        <begin position="519"/>
        <end position="597"/>
    </location>
</feature>
<feature type="compositionally biased region" description="Basic and acidic residues" evidence="1">
    <location>
        <begin position="566"/>
        <end position="575"/>
    </location>
</feature>
<feature type="compositionally biased region" description="Basic residues" evidence="1">
    <location>
        <begin position="576"/>
        <end position="586"/>
    </location>
</feature>
<reference evidence="3" key="2">
    <citation type="submission" date="2020-12" db="EMBL/GenBank/DDBJ databases">
        <authorList>
            <person name="Kanost M."/>
        </authorList>
    </citation>
    <scope>NUCLEOTIDE SEQUENCE</scope>
</reference>
<feature type="non-terminal residue" evidence="3">
    <location>
        <position position="743"/>
    </location>
</feature>
<accession>A0A921ZX52</accession>
<dbReference type="EMBL" id="JH669703">
    <property type="protein sequence ID" value="KAG6465733.1"/>
    <property type="molecule type" value="Genomic_DNA"/>
</dbReference>